<gene>
    <name evidence="1" type="ORF">METZ01_LOCUS481700</name>
</gene>
<name>A0A383C8W2_9ZZZZ</name>
<dbReference type="EMBL" id="UINC01206967">
    <property type="protein sequence ID" value="SVE28846.1"/>
    <property type="molecule type" value="Genomic_DNA"/>
</dbReference>
<evidence type="ECO:0000313" key="1">
    <source>
        <dbReference type="EMBL" id="SVE28846.1"/>
    </source>
</evidence>
<sequence>MGYFTDEEVIHFKENGFVRKHGVVDRPLLDKAVDKFYEEIGVDRDKHESFINAGRG</sequence>
<feature type="non-terminal residue" evidence="1">
    <location>
        <position position="56"/>
    </location>
</feature>
<proteinExistence type="predicted"/>
<reference evidence="1" key="1">
    <citation type="submission" date="2018-05" db="EMBL/GenBank/DDBJ databases">
        <authorList>
            <person name="Lanie J.A."/>
            <person name="Ng W.-L."/>
            <person name="Kazmierczak K.M."/>
            <person name="Andrzejewski T.M."/>
            <person name="Davidsen T.M."/>
            <person name="Wayne K.J."/>
            <person name="Tettelin H."/>
            <person name="Glass J.I."/>
            <person name="Rusch D."/>
            <person name="Podicherti R."/>
            <person name="Tsui H.-C.T."/>
            <person name="Winkler M.E."/>
        </authorList>
    </citation>
    <scope>NUCLEOTIDE SEQUENCE</scope>
</reference>
<protein>
    <submittedName>
        <fullName evidence="1">Uncharacterized protein</fullName>
    </submittedName>
</protein>
<accession>A0A383C8W2</accession>
<organism evidence="1">
    <name type="scientific">marine metagenome</name>
    <dbReference type="NCBI Taxonomy" id="408172"/>
    <lineage>
        <taxon>unclassified sequences</taxon>
        <taxon>metagenomes</taxon>
        <taxon>ecological metagenomes</taxon>
    </lineage>
</organism>
<dbReference type="AlphaFoldDB" id="A0A383C8W2"/>